<evidence type="ECO:0000313" key="2">
    <source>
        <dbReference type="Proteomes" id="UP001433508"/>
    </source>
</evidence>
<reference evidence="2" key="1">
    <citation type="journal article" date="2024" name="Front. Bioeng. Biotechnol.">
        <title>Genome-scale model development and genomic sequencing of the oleaginous clade Lipomyces.</title>
        <authorList>
            <person name="Czajka J.J."/>
            <person name="Han Y."/>
            <person name="Kim J."/>
            <person name="Mondo S.J."/>
            <person name="Hofstad B.A."/>
            <person name="Robles A."/>
            <person name="Haridas S."/>
            <person name="Riley R."/>
            <person name="LaButti K."/>
            <person name="Pangilinan J."/>
            <person name="Andreopoulos W."/>
            <person name="Lipzen A."/>
            <person name="Yan J."/>
            <person name="Wang M."/>
            <person name="Ng V."/>
            <person name="Grigoriev I.V."/>
            <person name="Spatafora J.W."/>
            <person name="Magnuson J.K."/>
            <person name="Baker S.E."/>
            <person name="Pomraning K.R."/>
        </authorList>
    </citation>
    <scope>NUCLEOTIDE SEQUENCE [LARGE SCALE GENOMIC DNA]</scope>
    <source>
        <strain evidence="2">CBS 7786</strain>
    </source>
</reference>
<evidence type="ECO:0000313" key="1">
    <source>
        <dbReference type="EMBL" id="KAK9237212.1"/>
    </source>
</evidence>
<organism evidence="1 2">
    <name type="scientific">Lipomyces kononenkoae</name>
    <name type="common">Yeast</name>
    <dbReference type="NCBI Taxonomy" id="34357"/>
    <lineage>
        <taxon>Eukaryota</taxon>
        <taxon>Fungi</taxon>
        <taxon>Dikarya</taxon>
        <taxon>Ascomycota</taxon>
        <taxon>Saccharomycotina</taxon>
        <taxon>Lipomycetes</taxon>
        <taxon>Lipomycetales</taxon>
        <taxon>Lipomycetaceae</taxon>
        <taxon>Lipomyces</taxon>
    </lineage>
</organism>
<keyword evidence="2" id="KW-1185">Reference proteome</keyword>
<proteinExistence type="predicted"/>
<gene>
    <name evidence="1" type="ORF">V1525DRAFT_388708</name>
</gene>
<comment type="caution">
    <text evidence="1">The sequence shown here is derived from an EMBL/GenBank/DDBJ whole genome shotgun (WGS) entry which is preliminary data.</text>
</comment>
<sequence>MPSAITTQYQRASTEPSPLIPELIIQLQSLFFEKYGLRPSGTYWICPIYSMKLPSAKRTTTAPALLYARLEQFFLNDDLRRTIPPLHPQPVEQIQQHNGTGALTTTTTTTTTLQYYYQNHGDDRFREQDLVGCVKGSNFVPDGITNMRSTTIAGPITFQIVEVQEIGMSKCEQLRTIEEALSESGGSGRKMVRELPADGGGRVEEIDATGSLETSTSIANGVQFHTLSGAQAGWMRSPIVGKVLCKVLLQDSLGRYYWALESKPINELQVGLKLGSKVTLTNFTALRGVIMLKPTSVVIHGGAIDEWNIDFMAKFVCKLKRELGLQDEEPQTQRSAPPIPPSGRINDPEIIEEDDDDDYNDYFDDDLDDVDFEIL</sequence>
<accession>A0ACC3T036</accession>
<dbReference type="Proteomes" id="UP001433508">
    <property type="component" value="Unassembled WGS sequence"/>
</dbReference>
<name>A0ACC3T036_LIPKO</name>
<protein>
    <submittedName>
        <fullName evidence="1">Uncharacterized protein</fullName>
    </submittedName>
</protein>
<dbReference type="EMBL" id="MU971372">
    <property type="protein sequence ID" value="KAK9237212.1"/>
    <property type="molecule type" value="Genomic_DNA"/>
</dbReference>